<gene>
    <name evidence="2" type="ORF">LBRM2904_35.3120</name>
</gene>
<protein>
    <submittedName>
        <fullName evidence="2">Hypothetical_protein</fullName>
    </submittedName>
</protein>
<dbReference type="EMBL" id="LS997634">
    <property type="protein sequence ID" value="SYZ70124.1"/>
    <property type="molecule type" value="Genomic_DNA"/>
</dbReference>
<proteinExistence type="predicted"/>
<evidence type="ECO:0000256" key="1">
    <source>
        <dbReference type="SAM" id="MobiDB-lite"/>
    </source>
</evidence>
<reference evidence="2 3" key="1">
    <citation type="submission" date="2018-09" db="EMBL/GenBank/DDBJ databases">
        <authorList>
            <person name="Peiro R."/>
            <person name="Begona"/>
            <person name="Cbmso G."/>
            <person name="Lopez M."/>
            <person name="Gonzalez S."/>
        </authorList>
    </citation>
    <scope>NUCLEOTIDE SEQUENCE [LARGE SCALE GENOMIC DNA]</scope>
</reference>
<dbReference type="InterPro" id="IPR027417">
    <property type="entry name" value="P-loop_NTPase"/>
</dbReference>
<dbReference type="SUPFAM" id="SSF52540">
    <property type="entry name" value="P-loop containing nucleoside triphosphate hydrolases"/>
    <property type="match status" value="1"/>
</dbReference>
<dbReference type="AlphaFoldDB" id="A0A3P3ZJ42"/>
<feature type="region of interest" description="Disordered" evidence="1">
    <location>
        <begin position="605"/>
        <end position="651"/>
    </location>
</feature>
<evidence type="ECO:0000313" key="3">
    <source>
        <dbReference type="Proteomes" id="UP000319462"/>
    </source>
</evidence>
<dbReference type="Gene3D" id="3.40.50.300">
    <property type="entry name" value="P-loop containing nucleotide triphosphate hydrolases"/>
    <property type="match status" value="1"/>
</dbReference>
<feature type="compositionally biased region" description="Low complexity" evidence="1">
    <location>
        <begin position="616"/>
        <end position="630"/>
    </location>
</feature>
<evidence type="ECO:0000313" key="2">
    <source>
        <dbReference type="EMBL" id="SYZ70124.1"/>
    </source>
</evidence>
<name>A0A3P3ZJ42_LEIBR</name>
<organism evidence="2 3">
    <name type="scientific">Leishmania braziliensis MHOM/BR/75/M2904</name>
    <dbReference type="NCBI Taxonomy" id="420245"/>
    <lineage>
        <taxon>Eukaryota</taxon>
        <taxon>Discoba</taxon>
        <taxon>Euglenozoa</taxon>
        <taxon>Kinetoplastea</taxon>
        <taxon>Metakinetoplastina</taxon>
        <taxon>Trypanosomatida</taxon>
        <taxon>Trypanosomatidae</taxon>
        <taxon>Leishmaniinae</taxon>
        <taxon>Leishmania</taxon>
        <taxon>Leishmania braziliensis species complex</taxon>
    </lineage>
</organism>
<sequence length="943" mass="101494">MAVTHLGLGISSLVGLRHKPAYKLSSLLVTIPPPARALPSCTPVTAPSTPLPLALNYLIRHILRDTRTHALVGTNRKTQKEQFSQRPEMCTSNRATSQCVATCIRWLDYANATLNPDRLPEHTVHLDEMLTLMRNTPPPSTLVDEWSTQVWSMAEEPYPVYLLRCLAHQSGLTQLSPHFAVPVTDISSNDEVAVAVAAGASAGHSPRLFWERCMVVGVRMEPTTKNLLQTGWETQPCPNCAVRDRAATNVHGDPNRQSQLSVLPLLYGGTQCGECGHTLPLVPTWTRVLYLVLQRRDRSRAAAVAYGEEVHDYLWLGASIDTLLYTSTTEQQQPLLVVHAAAVQAVAAQPAMLPCTETAKDAFHLLCQKESVSRLALKWGDGAAFTAAADLHDVARRIAPQLQGQMHVKGLLFLVVLHLVYYANHPAAVGLHRHPLHVLLVGPAKTGKSALLREVAQLIGYEAEVLGSTVVRTGGSTAAAGDSAFSAALPMRRSAVLVAGPGMTASTLVLDQIPSTAAGAAATAPLLEVMERGQGCSAAGSGGGSIAAGVPDVYPLSSTIIAAAGEESAAAVQLAPYFSLIAAVTPTSSLDDTAIISQDVVAASRARSSHSRETSRSTSRPTQLSSSSPRHSQRGPSAPQRTPHRTEPSVLSERLTNDDVWYLVRRAAEPALLNNVVSHEACYNTFIDRLVDCAGLLEEAQPSVCRDLPPPSACRGQHHSGHPSVTCNSLRATPLTLEEHLRVLRALSRARAMLEPVERLREAGWTAQMGNEVWTLYHRHLVACADLMQHRSCGSGVMASCVPAAAPHMAPWMLSSFATSGGSIAAAAGYPSPSRLSRDAAALKGEGEGVMWAIPSRGGRNLWRSQKAPSKKRCRLMFVEELRQRQRQRLSGQVESTVPPSEVEHLFELLGGNSAFGDPLDVVMSQMQEEGLLLRRPGGWRSM</sequence>
<accession>A0A3P3ZJ42</accession>
<dbReference type="Proteomes" id="UP000319462">
    <property type="component" value="Chromosome 35"/>
</dbReference>